<name>A0A0C2WX84_AMAMK</name>
<sequence>MITALIFCVTSSFCDLFGATLVLTAVPDFVLPCLRVLSLTSWPGSKEASPYINNIQADGACYRLSLWHLGFDIEFAEPGDVSPFWHVELRHRENGCASGSWNLSCTPNLHDVQIDEGRTLSRMPYITHFGLFKIT</sequence>
<accession>A0A0C2WX84</accession>
<dbReference type="HOGENOM" id="CLU_1885243_0_0_1"/>
<organism evidence="1 2">
    <name type="scientific">Amanita muscaria (strain Koide BX008)</name>
    <dbReference type="NCBI Taxonomy" id="946122"/>
    <lineage>
        <taxon>Eukaryota</taxon>
        <taxon>Fungi</taxon>
        <taxon>Dikarya</taxon>
        <taxon>Basidiomycota</taxon>
        <taxon>Agaricomycotina</taxon>
        <taxon>Agaricomycetes</taxon>
        <taxon>Agaricomycetidae</taxon>
        <taxon>Agaricales</taxon>
        <taxon>Pluteineae</taxon>
        <taxon>Amanitaceae</taxon>
        <taxon>Amanita</taxon>
    </lineage>
</organism>
<proteinExistence type="predicted"/>
<dbReference type="EMBL" id="KN818236">
    <property type="protein sequence ID" value="KIL66412.1"/>
    <property type="molecule type" value="Genomic_DNA"/>
</dbReference>
<dbReference type="InParanoid" id="A0A0C2WX84"/>
<gene>
    <name evidence="1" type="ORF">M378DRAFT_160866</name>
</gene>
<protein>
    <submittedName>
        <fullName evidence="1">Uncharacterized protein</fullName>
    </submittedName>
</protein>
<evidence type="ECO:0000313" key="2">
    <source>
        <dbReference type="Proteomes" id="UP000054549"/>
    </source>
</evidence>
<dbReference type="Proteomes" id="UP000054549">
    <property type="component" value="Unassembled WGS sequence"/>
</dbReference>
<dbReference type="AlphaFoldDB" id="A0A0C2WX84"/>
<reference evidence="1 2" key="1">
    <citation type="submission" date="2014-04" db="EMBL/GenBank/DDBJ databases">
        <title>Evolutionary Origins and Diversification of the Mycorrhizal Mutualists.</title>
        <authorList>
            <consortium name="DOE Joint Genome Institute"/>
            <consortium name="Mycorrhizal Genomics Consortium"/>
            <person name="Kohler A."/>
            <person name="Kuo A."/>
            <person name="Nagy L.G."/>
            <person name="Floudas D."/>
            <person name="Copeland A."/>
            <person name="Barry K.W."/>
            <person name="Cichocki N."/>
            <person name="Veneault-Fourrey C."/>
            <person name="LaButti K."/>
            <person name="Lindquist E.A."/>
            <person name="Lipzen A."/>
            <person name="Lundell T."/>
            <person name="Morin E."/>
            <person name="Murat C."/>
            <person name="Riley R."/>
            <person name="Ohm R."/>
            <person name="Sun H."/>
            <person name="Tunlid A."/>
            <person name="Henrissat B."/>
            <person name="Grigoriev I.V."/>
            <person name="Hibbett D.S."/>
            <person name="Martin F."/>
        </authorList>
    </citation>
    <scope>NUCLEOTIDE SEQUENCE [LARGE SCALE GENOMIC DNA]</scope>
    <source>
        <strain evidence="1 2">Koide BX008</strain>
    </source>
</reference>
<keyword evidence="2" id="KW-1185">Reference proteome</keyword>
<evidence type="ECO:0000313" key="1">
    <source>
        <dbReference type="EMBL" id="KIL66412.1"/>
    </source>
</evidence>